<name>A3V6C2_9RHOB</name>
<sequence length="100" mass="10942">MTRPMVVARHALGQKHIAFKHSVNVAHDVEPVRHQIATTKARTGPKGDKVLLLFKYLVHPTGFEPVTSAFGGQRSIQLSYGCGHIFYSDPATGSQCKNIS</sequence>
<protein>
    <submittedName>
        <fullName evidence="1">Uncharacterized protein</fullName>
    </submittedName>
</protein>
<organism evidence="1 2">
    <name type="scientific">Yoonia vestfoldensis SKA53</name>
    <dbReference type="NCBI Taxonomy" id="314232"/>
    <lineage>
        <taxon>Bacteria</taxon>
        <taxon>Pseudomonadati</taxon>
        <taxon>Pseudomonadota</taxon>
        <taxon>Alphaproteobacteria</taxon>
        <taxon>Rhodobacterales</taxon>
        <taxon>Paracoccaceae</taxon>
        <taxon>Yoonia</taxon>
    </lineage>
</organism>
<dbReference type="EMBL" id="AAMS01000005">
    <property type="protein sequence ID" value="EAQ06446.1"/>
    <property type="molecule type" value="Genomic_DNA"/>
</dbReference>
<dbReference type="AntiFam" id="ANF00014">
    <property type="entry name" value="tRNA translation"/>
</dbReference>
<reference evidence="1 2" key="1">
    <citation type="submission" date="2006-01" db="EMBL/GenBank/DDBJ databases">
        <authorList>
            <person name="Hagstrom A."/>
            <person name="Ferriera S."/>
            <person name="Johnson J."/>
            <person name="Kravitz S."/>
            <person name="Halpern A."/>
            <person name="Remington K."/>
            <person name="Beeson K."/>
            <person name="Tran B."/>
            <person name="Rogers Y.-H."/>
            <person name="Friedman R."/>
            <person name="Venter J.C."/>
        </authorList>
    </citation>
    <scope>NUCLEOTIDE SEQUENCE [LARGE SCALE GENOMIC DNA]</scope>
    <source>
        <strain evidence="1 2">SKA53</strain>
    </source>
</reference>
<evidence type="ECO:0000313" key="2">
    <source>
        <dbReference type="Proteomes" id="UP000004507"/>
    </source>
</evidence>
<gene>
    <name evidence="1" type="ORF">SKA53_05143</name>
</gene>
<comment type="caution">
    <text evidence="1">The sequence shown here is derived from an EMBL/GenBank/DDBJ whole genome shotgun (WGS) entry which is preliminary data.</text>
</comment>
<dbReference type="AlphaFoldDB" id="A3V6C2"/>
<evidence type="ECO:0000313" key="1">
    <source>
        <dbReference type="EMBL" id="EAQ06446.1"/>
    </source>
</evidence>
<proteinExistence type="predicted"/>
<dbReference type="Proteomes" id="UP000004507">
    <property type="component" value="Unassembled WGS sequence"/>
</dbReference>
<keyword evidence="2" id="KW-1185">Reference proteome</keyword>
<accession>A3V6C2</accession>
<dbReference type="HOGENOM" id="CLU_2302453_0_0_5"/>